<feature type="compositionally biased region" description="Low complexity" evidence="1">
    <location>
        <begin position="227"/>
        <end position="245"/>
    </location>
</feature>
<dbReference type="EMBL" id="LAYC01000003">
    <property type="protein sequence ID" value="KYK54436.1"/>
    <property type="molecule type" value="Genomic_DNA"/>
</dbReference>
<dbReference type="GeneID" id="63719037"/>
<dbReference type="RefSeq" id="XP_040653788.1">
    <property type="nucleotide sequence ID" value="XM_040803684.1"/>
</dbReference>
<organism evidence="2 3">
    <name type="scientific">Drechmeria coniospora</name>
    <name type="common">Nematophagous fungus</name>
    <name type="synonym">Meria coniospora</name>
    <dbReference type="NCBI Taxonomy" id="98403"/>
    <lineage>
        <taxon>Eukaryota</taxon>
        <taxon>Fungi</taxon>
        <taxon>Dikarya</taxon>
        <taxon>Ascomycota</taxon>
        <taxon>Pezizomycotina</taxon>
        <taxon>Sordariomycetes</taxon>
        <taxon>Hypocreomycetidae</taxon>
        <taxon>Hypocreales</taxon>
        <taxon>Ophiocordycipitaceae</taxon>
        <taxon>Drechmeria</taxon>
    </lineage>
</organism>
<feature type="compositionally biased region" description="Basic and acidic residues" evidence="1">
    <location>
        <begin position="195"/>
        <end position="204"/>
    </location>
</feature>
<feature type="compositionally biased region" description="Basic and acidic residues" evidence="1">
    <location>
        <begin position="636"/>
        <end position="650"/>
    </location>
</feature>
<protein>
    <submittedName>
        <fullName evidence="2">Uncharacterized protein</fullName>
    </submittedName>
</protein>
<feature type="compositionally biased region" description="Basic and acidic residues" evidence="1">
    <location>
        <begin position="536"/>
        <end position="550"/>
    </location>
</feature>
<feature type="compositionally biased region" description="Basic residues" evidence="1">
    <location>
        <begin position="892"/>
        <end position="905"/>
    </location>
</feature>
<feature type="compositionally biased region" description="Low complexity" evidence="1">
    <location>
        <begin position="673"/>
        <end position="684"/>
    </location>
</feature>
<feature type="region of interest" description="Disordered" evidence="1">
    <location>
        <begin position="1019"/>
        <end position="1046"/>
    </location>
</feature>
<feature type="region of interest" description="Disordered" evidence="1">
    <location>
        <begin position="280"/>
        <end position="918"/>
    </location>
</feature>
<name>A0A151GBD5_DRECN</name>
<reference evidence="2 3" key="1">
    <citation type="journal article" date="2016" name="Sci. Rep.">
        <title>Insights into Adaptations to a Near-Obligate Nematode Endoparasitic Lifestyle from the Finished Genome of Drechmeria coniospora.</title>
        <authorList>
            <person name="Zhang L."/>
            <person name="Zhou Z."/>
            <person name="Guo Q."/>
            <person name="Fokkens L."/>
            <person name="Miskei M."/>
            <person name="Pocsi I."/>
            <person name="Zhang W."/>
            <person name="Chen M."/>
            <person name="Wang L."/>
            <person name="Sun Y."/>
            <person name="Donzelli B.G."/>
            <person name="Gibson D.M."/>
            <person name="Nelson D.R."/>
            <person name="Luo J.G."/>
            <person name="Rep M."/>
            <person name="Liu H."/>
            <person name="Yang S."/>
            <person name="Wang J."/>
            <person name="Krasnoff S.B."/>
            <person name="Xu Y."/>
            <person name="Molnar I."/>
            <person name="Lin M."/>
        </authorList>
    </citation>
    <scope>NUCLEOTIDE SEQUENCE [LARGE SCALE GENOMIC DNA]</scope>
    <source>
        <strain evidence="2 3">ARSEF 6962</strain>
    </source>
</reference>
<feature type="compositionally biased region" description="Basic and acidic residues" evidence="1">
    <location>
        <begin position="855"/>
        <end position="870"/>
    </location>
</feature>
<sequence length="1255" mass="137290">MPRQPRPWPASSIHSLNQRHSRQQHQTFDPRNPAKFHQLFSTSSLIVRIPSDSRSRASSSPSKFTSDNSFIALRVRLHTSAFACDDCYDAPRRQQRSLAITCTPFPGECFSQPCPHLLPRERFANETCACRAAGAMDGGLEGAAARPAPGPGPGPGPGPRSASTQLQVRQEGRRPLFGSNGSRDPATSTSTSTTKARESPRVDARAGSLAGAAPIRRTKSDSQTAPLGRRGSSSSVASLPSPAAAGTRIPQPNSSTFWRRRPISIHEAWQLAEDEELQANRVKGVDGSPSPAPRTWRATAQDENKLRQQLGRDHLDTKGNANQKQRVQSPVKRGTQQRIAGSATLDRPTEARMRTRASGQPAGQADTNGTDHRPKLVPGIEDVAVPSIEPAARPPLRMSPSKSNKAETRSPEKSYVWQIDDDFTAGDLQISDSPRIKVGSNTPFAHRPPLISGDNKMLTRSPSRRAPQDHAHDGKRDVGQDRERRLTAAVLSGRPRPKQNSKLDEIRAREQALTAAAELQGATTEESRGQSRPKNTKLDEIRRREAEGLSRRAYATARLEEIREQNSMSRSLSPDDLRPAPGREQPRRLASTPGADKSPGSVRSRNTYANGLGLGGEKIPDTPVTIYKGQRATVDASRKSGKETRAETRLADGSANGPPDSYDWLRRLARATSSSPAPEPAASERGQANGETNGGKRGMRPARVENGNGKKVMSANDGARPTVGFVGLAAEDEGRASDSARSKRSSMNSEVDPTDRIEAEMKLFAPQDNYSEPSSVRAPSSPADSDREQPVDATPKPPKTEPSVMATPKVIGAYIETPATARVAKSTEGPGSPDRSAPVFRHPETRPNRKGWGSRSRERDQEREDERDQETASDPGASDGKDDAAAVMVTTRKPRARSLPRRRPPLKNTARLPSVKNDLLELQRKHNIDDSNLDDLEDILAGRKVASPKRQPLSTSGTRDEDENLIRVKGESGRKEEDASDSQLALVSRMSKTLRTGLMGLRTAKEGIARLEDRVALAETRTKSSPDSAVISDSPHRRLDRDSKQDATTLEEHCPDCMTNPRPSTVTYVHIPIPRLYHAVPRFRLTLLGLMLSLSSLWYVLESATCAVYCRPTTCTPAAPCVYSYDDPTFGSALPVKLDQLATGGRGRGLVAWAVEELEDRFADMQDAALGRTIQSLPFEGMSTEQKRRHRRRLRKKGLVRRPSPPSVEQKAKWDAWRRARLAKERARDAREMGYDASDEYDNEGASVGGDERVS</sequence>
<feature type="compositionally biased region" description="Basic and acidic residues" evidence="1">
    <location>
        <begin position="501"/>
        <end position="510"/>
    </location>
</feature>
<feature type="region of interest" description="Disordered" evidence="1">
    <location>
        <begin position="1226"/>
        <end position="1255"/>
    </location>
</feature>
<feature type="compositionally biased region" description="Pro residues" evidence="1">
    <location>
        <begin position="148"/>
        <end position="158"/>
    </location>
</feature>
<comment type="caution">
    <text evidence="2">The sequence shown here is derived from an EMBL/GenBank/DDBJ whole genome shotgun (WGS) entry which is preliminary data.</text>
</comment>
<feature type="compositionally biased region" description="Basic and acidic residues" evidence="1">
    <location>
        <begin position="732"/>
        <end position="741"/>
    </location>
</feature>
<feature type="compositionally biased region" description="Basic and acidic residues" evidence="1">
    <location>
        <begin position="964"/>
        <end position="977"/>
    </location>
</feature>
<dbReference type="STRING" id="98403.A0A151GBD5"/>
<feature type="compositionally biased region" description="Basic and acidic residues" evidence="1">
    <location>
        <begin position="300"/>
        <end position="317"/>
    </location>
</feature>
<accession>A0A151GBD5</accession>
<feature type="compositionally biased region" description="Polar residues" evidence="1">
    <location>
        <begin position="319"/>
        <end position="339"/>
    </location>
</feature>
<evidence type="ECO:0000313" key="3">
    <source>
        <dbReference type="Proteomes" id="UP000076580"/>
    </source>
</evidence>
<evidence type="ECO:0000256" key="1">
    <source>
        <dbReference type="SAM" id="MobiDB-lite"/>
    </source>
</evidence>
<keyword evidence="3" id="KW-1185">Reference proteome</keyword>
<gene>
    <name evidence="2" type="ORF">DCS_06394</name>
</gene>
<feature type="compositionally biased region" description="Basic and acidic residues" evidence="1">
    <location>
        <begin position="466"/>
        <end position="486"/>
    </location>
</feature>
<feature type="compositionally biased region" description="Basic and acidic residues" evidence="1">
    <location>
        <begin position="1034"/>
        <end position="1046"/>
    </location>
</feature>
<feature type="region of interest" description="Disordered" evidence="1">
    <location>
        <begin position="141"/>
        <end position="260"/>
    </location>
</feature>
<feature type="region of interest" description="Disordered" evidence="1">
    <location>
        <begin position="1"/>
        <end position="31"/>
    </location>
</feature>
<dbReference type="Proteomes" id="UP000076580">
    <property type="component" value="Chromosome 03"/>
</dbReference>
<proteinExistence type="predicted"/>
<feature type="region of interest" description="Disordered" evidence="1">
    <location>
        <begin position="944"/>
        <end position="983"/>
    </location>
</feature>
<evidence type="ECO:0000313" key="2">
    <source>
        <dbReference type="EMBL" id="KYK54436.1"/>
    </source>
</evidence>
<feature type="compositionally biased region" description="Basic residues" evidence="1">
    <location>
        <begin position="1187"/>
        <end position="1200"/>
    </location>
</feature>
<feature type="compositionally biased region" description="Polar residues" evidence="1">
    <location>
        <begin position="768"/>
        <end position="778"/>
    </location>
</feature>
<dbReference type="InParanoid" id="A0A151GBD5"/>
<dbReference type="AlphaFoldDB" id="A0A151GBD5"/>
<feature type="region of interest" description="Disordered" evidence="1">
    <location>
        <begin position="1181"/>
        <end position="1213"/>
    </location>
</feature>